<gene>
    <name evidence="8" type="ORF">HII31_03796</name>
</gene>
<dbReference type="GO" id="GO:0009986">
    <property type="term" value="C:cell surface"/>
    <property type="evidence" value="ECO:0007669"/>
    <property type="project" value="TreeGrafter"/>
</dbReference>
<evidence type="ECO:0000256" key="3">
    <source>
        <dbReference type="ARBA" id="ARBA00023295"/>
    </source>
</evidence>
<evidence type="ECO:0000256" key="2">
    <source>
        <dbReference type="ARBA" id="ARBA00022801"/>
    </source>
</evidence>
<sequence>MKRFLDKVKEKAFFDDPPSTNGSSNHARTEAAPPPPQQDQPGTILPVTQQDVVRYRYHHGCNLGSIFVQERWLTPSMFAEGHQGSSELAAAENWVKQLGMDGARQRFEHHWRDYVSNADLDWLRDTAKCTTIRLPIGFYDLGPRFCEKSAFKNVAPIYLNAWQAIKDIIQRCHTRGIGVLIDVHALPGGANGGEHSGTNSGKAEFYHSRKYTKLATECICFIAQDTRDVGGIAGIQIVNEAEWDAPGLYDWYSDVLKEVSQIDTAVPIYISDGWDLGRGAAWAQSQNAIGNRHRNPVVVDTHLYWCFTDADQQKSPQQITGEVWSKLSELEIKDGSVHDRGAVQAIIGEYSCVLGDASWAKGGGEAKEQLVRAFGNAQSQRYQQRAGGSFFWTYRMDWMDGGEWGFKQMTNQHAIIPPASLMASDIHGRIENAQGQRDFRRGNTWGSHCAYWDGNHPGEYEHWRFEAGWNVGWNDALAFFQTRSQSGQEGGDKIGMLDLWVLKRMRESGQGGKFIWEFEQGLRQGVRDFYECVGV</sequence>
<dbReference type="PANTHER" id="PTHR31297">
    <property type="entry name" value="GLUCAN ENDO-1,6-BETA-GLUCOSIDASE B"/>
    <property type="match status" value="1"/>
</dbReference>
<evidence type="ECO:0000259" key="7">
    <source>
        <dbReference type="Pfam" id="PF00150"/>
    </source>
</evidence>
<reference evidence="8" key="1">
    <citation type="submission" date="2020-04" db="EMBL/GenBank/DDBJ databases">
        <title>Draft genome resource of the tomato pathogen Pseudocercospora fuligena.</title>
        <authorList>
            <person name="Zaccaron A."/>
        </authorList>
    </citation>
    <scope>NUCLEOTIDE SEQUENCE</scope>
    <source>
        <strain evidence="8">PF001</strain>
    </source>
</reference>
<comment type="caution">
    <text evidence="8">The sequence shown here is derived from an EMBL/GenBank/DDBJ whole genome shotgun (WGS) entry which is preliminary data.</text>
</comment>
<dbReference type="Pfam" id="PF00150">
    <property type="entry name" value="Cellulase"/>
    <property type="match status" value="1"/>
</dbReference>
<proteinExistence type="inferred from homology"/>
<dbReference type="GO" id="GO:0071555">
    <property type="term" value="P:cell wall organization"/>
    <property type="evidence" value="ECO:0007669"/>
    <property type="project" value="UniProtKB-KW"/>
</dbReference>
<keyword evidence="4" id="KW-0961">Cell wall biogenesis/degradation</keyword>
<keyword evidence="3 5" id="KW-0326">Glycosidase</keyword>
<dbReference type="EMBL" id="JABCIY010000050">
    <property type="protein sequence ID" value="KAF7194875.1"/>
    <property type="molecule type" value="Genomic_DNA"/>
</dbReference>
<keyword evidence="9" id="KW-1185">Reference proteome</keyword>
<dbReference type="AlphaFoldDB" id="A0A8H6VKC6"/>
<dbReference type="FunFam" id="3.20.20.80:FF:000100">
    <property type="entry name" value="Glycoside hydrolase superfamily"/>
    <property type="match status" value="1"/>
</dbReference>
<keyword evidence="2 5" id="KW-0378">Hydrolase</keyword>
<protein>
    <submittedName>
        <fullName evidence="8">Glucan 1,3-beta-glucosidase 3</fullName>
    </submittedName>
</protein>
<name>A0A8H6VKC6_9PEZI</name>
<feature type="region of interest" description="Disordered" evidence="6">
    <location>
        <begin position="1"/>
        <end position="43"/>
    </location>
</feature>
<dbReference type="GO" id="GO:0005737">
    <property type="term" value="C:cytoplasm"/>
    <property type="evidence" value="ECO:0007669"/>
    <property type="project" value="UniProtKB-ARBA"/>
</dbReference>
<organism evidence="8 9">
    <name type="scientific">Pseudocercospora fuligena</name>
    <dbReference type="NCBI Taxonomy" id="685502"/>
    <lineage>
        <taxon>Eukaryota</taxon>
        <taxon>Fungi</taxon>
        <taxon>Dikarya</taxon>
        <taxon>Ascomycota</taxon>
        <taxon>Pezizomycotina</taxon>
        <taxon>Dothideomycetes</taxon>
        <taxon>Dothideomycetidae</taxon>
        <taxon>Mycosphaerellales</taxon>
        <taxon>Mycosphaerellaceae</taxon>
        <taxon>Pseudocercospora</taxon>
    </lineage>
</organism>
<evidence type="ECO:0000256" key="5">
    <source>
        <dbReference type="RuleBase" id="RU361153"/>
    </source>
</evidence>
<dbReference type="GO" id="GO:0009251">
    <property type="term" value="P:glucan catabolic process"/>
    <property type="evidence" value="ECO:0007669"/>
    <property type="project" value="TreeGrafter"/>
</dbReference>
<evidence type="ECO:0000313" key="9">
    <source>
        <dbReference type="Proteomes" id="UP000660729"/>
    </source>
</evidence>
<comment type="similarity">
    <text evidence="1 5">Belongs to the glycosyl hydrolase 5 (cellulase A) family.</text>
</comment>
<accession>A0A8H6VKC6</accession>
<dbReference type="GO" id="GO:0005576">
    <property type="term" value="C:extracellular region"/>
    <property type="evidence" value="ECO:0007669"/>
    <property type="project" value="TreeGrafter"/>
</dbReference>
<evidence type="ECO:0000313" key="8">
    <source>
        <dbReference type="EMBL" id="KAF7194875.1"/>
    </source>
</evidence>
<dbReference type="InterPro" id="IPR017853">
    <property type="entry name" value="GH"/>
</dbReference>
<dbReference type="GO" id="GO:0046557">
    <property type="term" value="F:glucan endo-1,6-beta-glucosidase activity"/>
    <property type="evidence" value="ECO:0007669"/>
    <property type="project" value="TreeGrafter"/>
</dbReference>
<dbReference type="OrthoDB" id="1887033at2759"/>
<dbReference type="InterPro" id="IPR050386">
    <property type="entry name" value="Glycosyl_hydrolase_5"/>
</dbReference>
<evidence type="ECO:0000256" key="1">
    <source>
        <dbReference type="ARBA" id="ARBA00005641"/>
    </source>
</evidence>
<feature type="compositionally biased region" description="Basic and acidic residues" evidence="6">
    <location>
        <begin position="1"/>
        <end position="14"/>
    </location>
</feature>
<dbReference type="Gene3D" id="3.20.20.80">
    <property type="entry name" value="Glycosidases"/>
    <property type="match status" value="1"/>
</dbReference>
<feature type="domain" description="Glycoside hydrolase family 5" evidence="7">
    <location>
        <begin position="105"/>
        <end position="353"/>
    </location>
</feature>
<evidence type="ECO:0000256" key="4">
    <source>
        <dbReference type="ARBA" id="ARBA00023316"/>
    </source>
</evidence>
<dbReference type="SUPFAM" id="SSF51445">
    <property type="entry name" value="(Trans)glycosidases"/>
    <property type="match status" value="1"/>
</dbReference>
<evidence type="ECO:0000256" key="6">
    <source>
        <dbReference type="SAM" id="MobiDB-lite"/>
    </source>
</evidence>
<dbReference type="PANTHER" id="PTHR31297:SF43">
    <property type="entry name" value="GLUCAN 1,3-BETA-GLUCOSIDASE 3"/>
    <property type="match status" value="1"/>
</dbReference>
<dbReference type="InterPro" id="IPR001547">
    <property type="entry name" value="Glyco_hydro_5"/>
</dbReference>
<dbReference type="Proteomes" id="UP000660729">
    <property type="component" value="Unassembled WGS sequence"/>
</dbReference>